<dbReference type="EMBL" id="CP002156">
    <property type="protein sequence ID" value="ADM10257.1"/>
    <property type="molecule type" value="Genomic_DNA"/>
</dbReference>
<feature type="binding site" evidence="8">
    <location>
        <position position="139"/>
    </location>
    <ligand>
        <name>ATP</name>
        <dbReference type="ChEBI" id="CHEBI:30616"/>
    </ligand>
</feature>
<comment type="catalytic activity">
    <reaction evidence="8">
        <text>L-threonyl-[protein] + ATP = 3-O-(5'-adenylyl)-L-threonyl-[protein] + diphosphate</text>
        <dbReference type="Rhea" id="RHEA:54292"/>
        <dbReference type="Rhea" id="RHEA-COMP:11060"/>
        <dbReference type="Rhea" id="RHEA-COMP:13847"/>
        <dbReference type="ChEBI" id="CHEBI:30013"/>
        <dbReference type="ChEBI" id="CHEBI:30616"/>
        <dbReference type="ChEBI" id="CHEBI:33019"/>
        <dbReference type="ChEBI" id="CHEBI:138113"/>
        <dbReference type="EC" id="2.7.7.108"/>
    </reaction>
</comment>
<evidence type="ECO:0000256" key="4">
    <source>
        <dbReference type="ARBA" id="ARBA00022723"/>
    </source>
</evidence>
<dbReference type="NCBIfam" id="NF000658">
    <property type="entry name" value="PRK00029.1"/>
    <property type="match status" value="1"/>
</dbReference>
<reference evidence="9 10" key="2">
    <citation type="journal article" date="2011" name="J. Bacteriol.">
        <title>Complete genome sequence of strain HTCC2503T of Parvularcula bermudensis, the type species of the order "Parvularculales" in the class Alphaproteobacteria.</title>
        <authorList>
            <person name="Oh H.M."/>
            <person name="Kang I."/>
            <person name="Vergin K.L."/>
            <person name="Kang D."/>
            <person name="Rhee K.H."/>
            <person name="Giovannoni S.J."/>
            <person name="Cho J.C."/>
        </authorList>
    </citation>
    <scope>NUCLEOTIDE SEQUENCE [LARGE SCALE GENOMIC DNA]</scope>
    <source>
        <strain evidence="10">ATCC BAA-594 / HTCC2503 / KCTC 12087</strain>
    </source>
</reference>
<gene>
    <name evidence="8" type="primary">ydiU</name>
    <name evidence="8" type="synonym">selO</name>
    <name evidence="9" type="ordered locus">PB2503_11049</name>
</gene>
<dbReference type="EC" id="2.7.7.-" evidence="8"/>
<keyword evidence="3 8" id="KW-0548">Nucleotidyltransferase</keyword>
<name>E0THW4_PARBH</name>
<reference evidence="10" key="1">
    <citation type="submission" date="2010-08" db="EMBL/GenBank/DDBJ databases">
        <title>Genome sequence of Parvularcula bermudensis HTCC2503.</title>
        <authorList>
            <person name="Kang D.-M."/>
            <person name="Oh H.-M."/>
            <person name="Cho J.-C."/>
        </authorList>
    </citation>
    <scope>NUCLEOTIDE SEQUENCE [LARGE SCALE GENOMIC DNA]</scope>
    <source>
        <strain evidence="10">ATCC BAA-594 / HTCC2503 / KCTC 12087</strain>
    </source>
</reference>
<keyword evidence="8" id="KW-0464">Manganese</keyword>
<evidence type="ECO:0000256" key="5">
    <source>
        <dbReference type="ARBA" id="ARBA00022741"/>
    </source>
</evidence>
<evidence type="ECO:0000256" key="1">
    <source>
        <dbReference type="ARBA" id="ARBA00009747"/>
    </source>
</evidence>
<dbReference type="RefSeq" id="WP_013301231.1">
    <property type="nucleotide sequence ID" value="NC_014414.1"/>
</dbReference>
<dbReference type="PANTHER" id="PTHR32057">
    <property type="entry name" value="PROTEIN ADENYLYLTRANSFERASE SELO, MITOCHONDRIAL"/>
    <property type="match status" value="1"/>
</dbReference>
<dbReference type="PANTHER" id="PTHR32057:SF14">
    <property type="entry name" value="PROTEIN ADENYLYLTRANSFERASE SELO, MITOCHONDRIAL"/>
    <property type="match status" value="1"/>
</dbReference>
<feature type="binding site" evidence="8">
    <location>
        <position position="196"/>
    </location>
    <ligand>
        <name>ATP</name>
        <dbReference type="ChEBI" id="CHEBI:30616"/>
    </ligand>
</feature>
<keyword evidence="5 8" id="KW-0547">Nucleotide-binding</keyword>
<dbReference type="AlphaFoldDB" id="E0THW4"/>
<comment type="cofactor">
    <cofactor evidence="8">
        <name>Mg(2+)</name>
        <dbReference type="ChEBI" id="CHEBI:18420"/>
    </cofactor>
    <cofactor evidence="8">
        <name>Mn(2+)</name>
        <dbReference type="ChEBI" id="CHEBI:29035"/>
    </cofactor>
</comment>
<dbReference type="OrthoDB" id="9776281at2"/>
<dbReference type="Pfam" id="PF02696">
    <property type="entry name" value="SelO"/>
    <property type="match status" value="1"/>
</dbReference>
<dbReference type="eggNOG" id="COG0397">
    <property type="taxonomic scope" value="Bacteria"/>
</dbReference>
<dbReference type="GO" id="GO:0030145">
    <property type="term" value="F:manganese ion binding"/>
    <property type="evidence" value="ECO:0007669"/>
    <property type="project" value="UniProtKB-UniRule"/>
</dbReference>
<comment type="catalytic activity">
    <reaction evidence="8">
        <text>L-tyrosyl-[protein] + ATP = O-(5'-adenylyl)-L-tyrosyl-[protein] + diphosphate</text>
        <dbReference type="Rhea" id="RHEA:54288"/>
        <dbReference type="Rhea" id="RHEA-COMP:10136"/>
        <dbReference type="Rhea" id="RHEA-COMP:13846"/>
        <dbReference type="ChEBI" id="CHEBI:30616"/>
        <dbReference type="ChEBI" id="CHEBI:33019"/>
        <dbReference type="ChEBI" id="CHEBI:46858"/>
        <dbReference type="ChEBI" id="CHEBI:83624"/>
        <dbReference type="EC" id="2.7.7.108"/>
    </reaction>
</comment>
<dbReference type="InterPro" id="IPR003846">
    <property type="entry name" value="SelO"/>
</dbReference>
<dbReference type="KEGG" id="pbr:PB2503_11049"/>
<organism evidence="9 10">
    <name type="scientific">Parvularcula bermudensis (strain ATCC BAA-594 / HTCC2503 / KCTC 12087)</name>
    <dbReference type="NCBI Taxonomy" id="314260"/>
    <lineage>
        <taxon>Bacteria</taxon>
        <taxon>Pseudomonadati</taxon>
        <taxon>Pseudomonadota</taxon>
        <taxon>Alphaproteobacteria</taxon>
        <taxon>Parvularculales</taxon>
        <taxon>Parvularculaceae</taxon>
        <taxon>Parvularcula</taxon>
    </lineage>
</organism>
<evidence type="ECO:0000256" key="7">
    <source>
        <dbReference type="ARBA" id="ARBA00022842"/>
    </source>
</evidence>
<feature type="binding site" evidence="8">
    <location>
        <position position="275"/>
    </location>
    <ligand>
        <name>Mg(2+)</name>
        <dbReference type="ChEBI" id="CHEBI:18420"/>
    </ligand>
</feature>
<keyword evidence="2 8" id="KW-0808">Transferase</keyword>
<evidence type="ECO:0000256" key="8">
    <source>
        <dbReference type="HAMAP-Rule" id="MF_00692"/>
    </source>
</evidence>
<feature type="binding site" evidence="8">
    <location>
        <position position="138"/>
    </location>
    <ligand>
        <name>ATP</name>
        <dbReference type="ChEBI" id="CHEBI:30616"/>
    </ligand>
</feature>
<dbReference type="STRING" id="314260.PB2503_11049"/>
<accession>E0THW4</accession>
<dbReference type="GO" id="GO:0070733">
    <property type="term" value="F:AMPylase activity"/>
    <property type="evidence" value="ECO:0007669"/>
    <property type="project" value="UniProtKB-EC"/>
</dbReference>
<feature type="binding site" evidence="8">
    <location>
        <position position="104"/>
    </location>
    <ligand>
        <name>ATP</name>
        <dbReference type="ChEBI" id="CHEBI:30616"/>
    </ligand>
</feature>
<evidence type="ECO:0000256" key="6">
    <source>
        <dbReference type="ARBA" id="ARBA00022840"/>
    </source>
</evidence>
<comment type="similarity">
    <text evidence="1 8">Belongs to the SELO family.</text>
</comment>
<feature type="binding site" evidence="8">
    <location>
        <position position="106"/>
    </location>
    <ligand>
        <name>ATP</name>
        <dbReference type="ChEBI" id="CHEBI:30616"/>
    </ligand>
</feature>
<dbReference type="GO" id="GO:0005524">
    <property type="term" value="F:ATP binding"/>
    <property type="evidence" value="ECO:0007669"/>
    <property type="project" value="UniProtKB-UniRule"/>
</dbReference>
<comment type="catalytic activity">
    <reaction evidence="8">
        <text>L-tyrosyl-[protein] + UTP = O-(5'-uridylyl)-L-tyrosyl-[protein] + diphosphate</text>
        <dbReference type="Rhea" id="RHEA:83887"/>
        <dbReference type="Rhea" id="RHEA-COMP:10136"/>
        <dbReference type="Rhea" id="RHEA-COMP:20238"/>
        <dbReference type="ChEBI" id="CHEBI:33019"/>
        <dbReference type="ChEBI" id="CHEBI:46398"/>
        <dbReference type="ChEBI" id="CHEBI:46858"/>
        <dbReference type="ChEBI" id="CHEBI:90602"/>
    </reaction>
</comment>
<protein>
    <recommendedName>
        <fullName evidence="8">Protein nucleotidyltransferase YdiU</fullName>
        <ecNumber evidence="8">2.7.7.-</ecNumber>
    </recommendedName>
    <alternativeName>
        <fullName evidence="8">Protein adenylyltransferase YdiU</fullName>
        <ecNumber evidence="8">2.7.7.108</ecNumber>
    </alternativeName>
    <alternativeName>
        <fullName evidence="8">Protein uridylyltransferase YdiU</fullName>
        <ecNumber evidence="8">2.7.7.-</ecNumber>
    </alternativeName>
</protein>
<feature type="binding site" evidence="8">
    <location>
        <position position="266"/>
    </location>
    <ligand>
        <name>Mg(2+)</name>
        <dbReference type="ChEBI" id="CHEBI:18420"/>
    </ligand>
</feature>
<dbReference type="EC" id="2.7.7.108" evidence="8"/>
<evidence type="ECO:0000313" key="9">
    <source>
        <dbReference type="EMBL" id="ADM10257.1"/>
    </source>
</evidence>
<feature type="binding site" evidence="8">
    <location>
        <position position="107"/>
    </location>
    <ligand>
        <name>ATP</name>
        <dbReference type="ChEBI" id="CHEBI:30616"/>
    </ligand>
</feature>
<dbReference type="GO" id="GO:0000287">
    <property type="term" value="F:magnesium ion binding"/>
    <property type="evidence" value="ECO:0007669"/>
    <property type="project" value="UniProtKB-UniRule"/>
</dbReference>
<proteinExistence type="inferred from homology"/>
<comment type="catalytic activity">
    <reaction evidence="8">
        <text>L-histidyl-[protein] + UTP = N(tele)-(5'-uridylyl)-L-histidyl-[protein] + diphosphate</text>
        <dbReference type="Rhea" id="RHEA:83891"/>
        <dbReference type="Rhea" id="RHEA-COMP:9745"/>
        <dbReference type="Rhea" id="RHEA-COMP:20239"/>
        <dbReference type="ChEBI" id="CHEBI:29979"/>
        <dbReference type="ChEBI" id="CHEBI:33019"/>
        <dbReference type="ChEBI" id="CHEBI:46398"/>
        <dbReference type="ChEBI" id="CHEBI:233474"/>
    </reaction>
</comment>
<dbReference type="HAMAP" id="MF_00692">
    <property type="entry name" value="SelO"/>
    <property type="match status" value="1"/>
</dbReference>
<keyword evidence="7 8" id="KW-0460">Magnesium</keyword>
<feature type="binding site" evidence="8">
    <location>
        <position position="126"/>
    </location>
    <ligand>
        <name>ATP</name>
        <dbReference type="ChEBI" id="CHEBI:30616"/>
    </ligand>
</feature>
<keyword evidence="4 8" id="KW-0479">Metal-binding</keyword>
<comment type="catalytic activity">
    <reaction evidence="8">
        <text>L-seryl-[protein] + ATP = 3-O-(5'-adenylyl)-L-seryl-[protein] + diphosphate</text>
        <dbReference type="Rhea" id="RHEA:58120"/>
        <dbReference type="Rhea" id="RHEA-COMP:9863"/>
        <dbReference type="Rhea" id="RHEA-COMP:15073"/>
        <dbReference type="ChEBI" id="CHEBI:29999"/>
        <dbReference type="ChEBI" id="CHEBI:30616"/>
        <dbReference type="ChEBI" id="CHEBI:33019"/>
        <dbReference type="ChEBI" id="CHEBI:142516"/>
        <dbReference type="EC" id="2.7.7.108"/>
    </reaction>
</comment>
<sequence length="491" mass="53913">MALSNRPATDRHSLFQANVLALRFTQLPNALWHPQEAERVGLDPQLIHLNHAALPAVGLMAAADRTALTRLLAGHEASAQTDAPRSFATVYAGHQFGHFVPQLGDGRAITIAEGVGRDGPFELQLKGAGRTPFSRFGDGRAVLRSVIREYLASEHMAALGVPTTRALSIVASHEGVQRETLEPGAVMARFAPTHVRFGHFEYFHHRGETAHVKALADWVIGEFDTDLADSADPYGQFFDRVVERTAHLCAKWQAVGFAHGVLNTDNMSILGLTIDYGPYGFLDRYDPNFICNHSDHQGRYAFGRQPEIVFWNLRALAVALSSLVPVERLVQGLERFGPQFDEGWRAAYGPKFGMETAQPEDGPLLVDFLTGLRTLGADYPTSFQALTRWIEGEGELPPFDGAGEWGERWRERGLDPAQAAKVAERANPAITLRNWVAETAIRAVERDQDLVFFDRLFNALTAPFEELPEVLAPLAGPPPPELAGLAVSCSS</sequence>
<keyword evidence="10" id="KW-1185">Reference proteome</keyword>
<evidence type="ECO:0000313" key="10">
    <source>
        <dbReference type="Proteomes" id="UP000001302"/>
    </source>
</evidence>
<keyword evidence="6 8" id="KW-0067">ATP-binding</keyword>
<dbReference type="Proteomes" id="UP000001302">
    <property type="component" value="Chromosome"/>
</dbReference>
<feature type="active site" description="Proton acceptor" evidence="8">
    <location>
        <position position="265"/>
    </location>
</feature>
<feature type="binding site" evidence="8">
    <location>
        <position position="189"/>
    </location>
    <ligand>
        <name>ATP</name>
        <dbReference type="ChEBI" id="CHEBI:30616"/>
    </ligand>
</feature>
<dbReference type="HOGENOM" id="CLU_010245_4_0_5"/>
<evidence type="ECO:0000256" key="2">
    <source>
        <dbReference type="ARBA" id="ARBA00022679"/>
    </source>
</evidence>
<comment type="catalytic activity">
    <reaction evidence="8">
        <text>L-seryl-[protein] + UTP = O-(5'-uridylyl)-L-seryl-[protein] + diphosphate</text>
        <dbReference type="Rhea" id="RHEA:64604"/>
        <dbReference type="Rhea" id="RHEA-COMP:9863"/>
        <dbReference type="Rhea" id="RHEA-COMP:16635"/>
        <dbReference type="ChEBI" id="CHEBI:29999"/>
        <dbReference type="ChEBI" id="CHEBI:33019"/>
        <dbReference type="ChEBI" id="CHEBI:46398"/>
        <dbReference type="ChEBI" id="CHEBI:156051"/>
    </reaction>
</comment>
<feature type="binding site" evidence="8">
    <location>
        <position position="275"/>
    </location>
    <ligand>
        <name>ATP</name>
        <dbReference type="ChEBI" id="CHEBI:30616"/>
    </ligand>
</feature>
<comment type="function">
    <text evidence="8">Nucleotidyltransferase involved in the post-translational modification of proteins. It can catalyze the addition of adenosine monophosphate (AMP) or uridine monophosphate (UMP) to a protein, resulting in modifications known as AMPylation and UMPylation.</text>
</comment>
<evidence type="ECO:0000256" key="3">
    <source>
        <dbReference type="ARBA" id="ARBA00022695"/>
    </source>
</evidence>